<accession>A0AAD5U6D2</accession>
<dbReference type="Pfam" id="PF03473">
    <property type="entry name" value="MOSC"/>
    <property type="match status" value="1"/>
</dbReference>
<dbReference type="GO" id="GO:0006777">
    <property type="term" value="P:Mo-molybdopterin cofactor biosynthetic process"/>
    <property type="evidence" value="ECO:0007669"/>
    <property type="project" value="UniProtKB-UniRule"/>
</dbReference>
<dbReference type="InterPro" id="IPR000192">
    <property type="entry name" value="Aminotrans_V_dom"/>
</dbReference>
<dbReference type="PROSITE" id="PS51340">
    <property type="entry name" value="MOSC"/>
    <property type="match status" value="1"/>
</dbReference>
<keyword evidence="1 4" id="KW-0808">Transferase</keyword>
<dbReference type="GO" id="GO:0016829">
    <property type="term" value="F:lyase activity"/>
    <property type="evidence" value="ECO:0007669"/>
    <property type="project" value="UniProtKB-UniRule"/>
</dbReference>
<protein>
    <recommendedName>
        <fullName evidence="4">Molybdenum cofactor sulfurase</fullName>
        <shortName evidence="4">MCS</shortName>
        <shortName evidence="4">MOS</shortName>
        <shortName evidence="4">MoCo sulfurase</shortName>
        <ecNumber evidence="4">2.8.1.9</ecNumber>
    </recommendedName>
    <alternativeName>
        <fullName evidence="4">Molybdenum cofactor sulfurtransferase</fullName>
    </alternativeName>
</protein>
<feature type="modified residue" description="N6-(pyridoxal phosphate)lysine" evidence="4">
    <location>
        <position position="197"/>
    </location>
</feature>
<dbReference type="EC" id="2.8.1.9" evidence="4"/>
<dbReference type="Pfam" id="PF00266">
    <property type="entry name" value="Aminotran_5"/>
    <property type="match status" value="1"/>
</dbReference>
<dbReference type="InterPro" id="IPR015422">
    <property type="entry name" value="PyrdxlP-dep_Trfase_small"/>
</dbReference>
<dbReference type="Gene3D" id="3.90.1150.10">
    <property type="entry name" value="Aspartate Aminotransferase, domain 1"/>
    <property type="match status" value="1"/>
</dbReference>
<evidence type="ECO:0000259" key="5">
    <source>
        <dbReference type="PROSITE" id="PS51340"/>
    </source>
</evidence>
<dbReference type="PANTHER" id="PTHR14237:SF80">
    <property type="entry name" value="MOLYBDENUM COFACTOR SULFURASE"/>
    <property type="match status" value="1"/>
</dbReference>
<comment type="catalytic activity">
    <reaction evidence="4">
        <text>Mo-molybdopterin + L-cysteine + AH2 = thio-Mo-molybdopterin + L-alanine + A + H2O</text>
        <dbReference type="Rhea" id="RHEA:42636"/>
        <dbReference type="ChEBI" id="CHEBI:13193"/>
        <dbReference type="ChEBI" id="CHEBI:15377"/>
        <dbReference type="ChEBI" id="CHEBI:17499"/>
        <dbReference type="ChEBI" id="CHEBI:35235"/>
        <dbReference type="ChEBI" id="CHEBI:57972"/>
        <dbReference type="ChEBI" id="CHEBI:71302"/>
        <dbReference type="ChEBI" id="CHEBI:82685"/>
        <dbReference type="EC" id="2.8.1.9"/>
    </reaction>
</comment>
<dbReference type="GO" id="GO:0030151">
    <property type="term" value="F:molybdenum ion binding"/>
    <property type="evidence" value="ECO:0007669"/>
    <property type="project" value="UniProtKB-UniRule"/>
</dbReference>
<dbReference type="PANTHER" id="PTHR14237">
    <property type="entry name" value="MOLYBDOPTERIN COFACTOR SULFURASE MOSC"/>
    <property type="match status" value="1"/>
</dbReference>
<proteinExistence type="inferred from homology"/>
<comment type="similarity">
    <text evidence="4">Belongs to the class-V pyridoxal-phosphate-dependent aminotransferase family. MOCOS subfamily.</text>
</comment>
<name>A0AAD5U6D2_9FUNG</name>
<dbReference type="SUPFAM" id="SSF53383">
    <property type="entry name" value="PLP-dependent transferases"/>
    <property type="match status" value="1"/>
</dbReference>
<feature type="domain" description="MOSC" evidence="5">
    <location>
        <begin position="596"/>
        <end position="749"/>
    </location>
</feature>
<dbReference type="AlphaFoldDB" id="A0AAD5U6D2"/>
<dbReference type="InterPro" id="IPR005302">
    <property type="entry name" value="MoCF_Sase_C"/>
</dbReference>
<dbReference type="InterPro" id="IPR005303">
    <property type="entry name" value="MOCOS_middle"/>
</dbReference>
<keyword evidence="2 4" id="KW-0663">Pyridoxal phosphate</keyword>
<evidence type="ECO:0000256" key="3">
    <source>
        <dbReference type="ARBA" id="ARBA00023150"/>
    </source>
</evidence>
<dbReference type="Pfam" id="PF03476">
    <property type="entry name" value="MOSC_N"/>
    <property type="match status" value="1"/>
</dbReference>
<evidence type="ECO:0000256" key="2">
    <source>
        <dbReference type="ARBA" id="ARBA00022898"/>
    </source>
</evidence>
<dbReference type="EMBL" id="JADGJW010000086">
    <property type="protein sequence ID" value="KAJ3224642.1"/>
    <property type="molecule type" value="Genomic_DNA"/>
</dbReference>
<feature type="active site" evidence="4">
    <location>
        <position position="360"/>
    </location>
</feature>
<dbReference type="SUPFAM" id="SSF141673">
    <property type="entry name" value="MOSC N-terminal domain-like"/>
    <property type="match status" value="1"/>
</dbReference>
<sequence>MQISEKVVHFDHAGSTTINQKMISDWTSDIILNEYSNPHSNSKTTNKINEIRKKILSYLNTSESEFTVIFTHNATGALKLTGESVDWKTFSFSYLNTSHTSVVGIRNLVELAGSQWQCLHEKDIEKILKNNIFTEEKKVFAFPAQCNFSGKRYNLSWIKLLQKLGWKILVDTASYSTTTPFDLKKYPADLIVLSFYKMFGFPTSVGALIVKNEMLPNLSKKVYFGGGTVEGYNEKDWVRLKPINSWDRFEDGTLPFLEIISIEHGFKFIEREFGDWETLKQKVINLNNLVRESMRLIKHENGSNVVKFYPDVTLVENVKTEFGPIINFNILRADGSYLGYFEVFELANLHKFNIRVGCFCNLGACQEYLGISSEEFRENTEVHGHVCGDSKDLINGKPTGSIRISFGYSNSMEECEQWLIFMETFFAEKRKIRDYKHPIDDSNVESNKNFNIKPNLPTLASIELFPIKSCGSLKVTKWTVNDSGLQFDRHWMLVNENGQALTQKLYPKMCLIRPISITVDQNIVVLTVKLNNKLLVIQDSTENKVENEVLDDINVRYCGKRTTAKAYSDGDLAKEFSEFLGIRCFLVKNSSDDLPHRSTGISETEFQHLSLKEKSSFSNESQFLFINLSSVLKINEMCESESISYTRFRGNLLIDGRDNLLPPFDEDNWKIGTKIQIGSQIFFCKGSCDRCQMVCVDQSTGLKSKEPFSTLAKYRRVDGKIKFGHHLQHSMNLSAKPYIVNAGDKFQIMK</sequence>
<comment type="cofactor">
    <cofactor evidence="4">
        <name>pyridoxal 5'-phosphate</name>
        <dbReference type="ChEBI" id="CHEBI:597326"/>
    </cofactor>
</comment>
<keyword evidence="7" id="KW-1185">Reference proteome</keyword>
<comment type="function">
    <text evidence="4">Sulfurates the molybdenum cofactor. Sulfation of molybdenum is essential for xanthine dehydrogenase (XDH) and aldehyde oxidase (ADO) enzymes in which molybdenum cofactor is liganded by 1 oxygen and 1 sulfur atom in active form.</text>
</comment>
<comment type="caution">
    <text evidence="6">The sequence shown here is derived from an EMBL/GenBank/DDBJ whole genome shotgun (WGS) entry which is preliminary data.</text>
</comment>
<reference evidence="6" key="1">
    <citation type="submission" date="2020-05" db="EMBL/GenBank/DDBJ databases">
        <title>Phylogenomic resolution of chytrid fungi.</title>
        <authorList>
            <person name="Stajich J.E."/>
            <person name="Amses K."/>
            <person name="Simmons R."/>
            <person name="Seto K."/>
            <person name="Myers J."/>
            <person name="Bonds A."/>
            <person name="Quandt C.A."/>
            <person name="Barry K."/>
            <person name="Liu P."/>
            <person name="Grigoriev I."/>
            <person name="Longcore J.E."/>
            <person name="James T.Y."/>
        </authorList>
    </citation>
    <scope>NUCLEOTIDE SEQUENCE</scope>
    <source>
        <strain evidence="6">JEL0476</strain>
    </source>
</reference>
<keyword evidence="3 4" id="KW-0501">Molybdenum cofactor biosynthesis</keyword>
<dbReference type="HAMAP" id="MF_03050">
    <property type="entry name" value="MOCOS"/>
    <property type="match status" value="1"/>
</dbReference>
<evidence type="ECO:0000256" key="4">
    <source>
        <dbReference type="HAMAP-Rule" id="MF_03050"/>
    </source>
</evidence>
<evidence type="ECO:0000313" key="7">
    <source>
        <dbReference type="Proteomes" id="UP001211065"/>
    </source>
</evidence>
<dbReference type="InterPro" id="IPR015421">
    <property type="entry name" value="PyrdxlP-dep_Trfase_major"/>
</dbReference>
<dbReference type="GO" id="GO:0030170">
    <property type="term" value="F:pyridoxal phosphate binding"/>
    <property type="evidence" value="ECO:0007669"/>
    <property type="project" value="UniProtKB-UniRule"/>
</dbReference>
<dbReference type="GO" id="GO:0008265">
    <property type="term" value="F:molybdenum cofactor sulfurtransferase activity"/>
    <property type="evidence" value="ECO:0007669"/>
    <property type="project" value="UniProtKB-UniRule"/>
</dbReference>
<dbReference type="Proteomes" id="UP001211065">
    <property type="component" value="Unassembled WGS sequence"/>
</dbReference>
<evidence type="ECO:0000313" key="6">
    <source>
        <dbReference type="EMBL" id="KAJ3224642.1"/>
    </source>
</evidence>
<dbReference type="InterPro" id="IPR028886">
    <property type="entry name" value="MoCo_sulfurase"/>
</dbReference>
<dbReference type="Gene3D" id="3.40.640.10">
    <property type="entry name" value="Type I PLP-dependent aspartate aminotransferase-like (Major domain)"/>
    <property type="match status" value="1"/>
</dbReference>
<organism evidence="6 7">
    <name type="scientific">Clydaea vesicula</name>
    <dbReference type="NCBI Taxonomy" id="447962"/>
    <lineage>
        <taxon>Eukaryota</taxon>
        <taxon>Fungi</taxon>
        <taxon>Fungi incertae sedis</taxon>
        <taxon>Chytridiomycota</taxon>
        <taxon>Chytridiomycota incertae sedis</taxon>
        <taxon>Chytridiomycetes</taxon>
        <taxon>Lobulomycetales</taxon>
        <taxon>Lobulomycetaceae</taxon>
        <taxon>Clydaea</taxon>
    </lineage>
</organism>
<dbReference type="InterPro" id="IPR015424">
    <property type="entry name" value="PyrdxlP-dep_Trfase"/>
</dbReference>
<gene>
    <name evidence="6" type="ORF">HK099_008119</name>
</gene>
<evidence type="ECO:0000256" key="1">
    <source>
        <dbReference type="ARBA" id="ARBA00022679"/>
    </source>
</evidence>